<gene>
    <name evidence="5" type="ORF">KBB96_04675</name>
</gene>
<dbReference type="KEGG" id="lamb:KBB96_04675"/>
<dbReference type="AlphaFoldDB" id="A0A975J1C6"/>
<dbReference type="SUPFAM" id="SSF56954">
    <property type="entry name" value="Outer membrane efflux proteins (OEP)"/>
    <property type="match status" value="1"/>
</dbReference>
<comment type="similarity">
    <text evidence="1">Belongs to the outer membrane factor (OMF) (TC 1.B.17) family.</text>
</comment>
<organism evidence="5 6">
    <name type="scientific">Luteolibacter ambystomatis</name>
    <dbReference type="NCBI Taxonomy" id="2824561"/>
    <lineage>
        <taxon>Bacteria</taxon>
        <taxon>Pseudomonadati</taxon>
        <taxon>Verrucomicrobiota</taxon>
        <taxon>Verrucomicrobiia</taxon>
        <taxon>Verrucomicrobiales</taxon>
        <taxon>Verrucomicrobiaceae</taxon>
        <taxon>Luteolibacter</taxon>
    </lineage>
</organism>
<protein>
    <submittedName>
        <fullName evidence="5">TolC family protein</fullName>
    </submittedName>
</protein>
<dbReference type="EMBL" id="CP073100">
    <property type="protein sequence ID" value="QUE52187.1"/>
    <property type="molecule type" value="Genomic_DNA"/>
</dbReference>
<feature type="signal peptide" evidence="4">
    <location>
        <begin position="1"/>
        <end position="21"/>
    </location>
</feature>
<evidence type="ECO:0000256" key="4">
    <source>
        <dbReference type="SAM" id="SignalP"/>
    </source>
</evidence>
<sequence length="410" mass="45085">MSFKYLLVIALAMSWPLRLVAAESGGLVVTLASVADRVRTQNPDLNAARQRIGEALGRMKQAGRRENPRLQGELEHNTRSSEGSVKIGITQSFPVTDRLRFEKEISVKELKAAEAEVRDVERKLVAEGREELVKILAIRRQRELLREQAAVSGKLADFIDQAAEKGEGSRLDAGQAKLEAAKLATEIRQLDAAEAAAIGALKPLLGMSPSAKLLPSGDLPPIRIPESGAGSSRRPDMQAAKVEADAASLEVDLERSKKYEDVEVGVFGSAGRRIDEPGGAESEGMVGVQFSIPLPFWNDNSGNIEAAQAKLKRKQLEVTALDRNIRNEAEAARAEMAEWAKLEREVRTELLPLADRQADLAEQTWRNGQGELQVVLKAREQRLQLASSRLDALRDFHLARVRYEAAINQR</sequence>
<dbReference type="Pfam" id="PF02321">
    <property type="entry name" value="OEP"/>
    <property type="match status" value="2"/>
</dbReference>
<evidence type="ECO:0000256" key="3">
    <source>
        <dbReference type="SAM" id="MobiDB-lite"/>
    </source>
</evidence>
<dbReference type="InterPro" id="IPR010131">
    <property type="entry name" value="MdtP/NodT-like"/>
</dbReference>
<dbReference type="GO" id="GO:0015562">
    <property type="term" value="F:efflux transmembrane transporter activity"/>
    <property type="evidence" value="ECO:0007669"/>
    <property type="project" value="InterPro"/>
</dbReference>
<proteinExistence type="inferred from homology"/>
<feature type="coiled-coil region" evidence="2">
    <location>
        <begin position="103"/>
        <end position="130"/>
    </location>
</feature>
<dbReference type="InterPro" id="IPR003423">
    <property type="entry name" value="OMP_efflux"/>
</dbReference>
<keyword evidence="2" id="KW-0175">Coiled coil</keyword>
<dbReference type="RefSeq" id="WP_211632861.1">
    <property type="nucleotide sequence ID" value="NZ_CP073100.1"/>
</dbReference>
<evidence type="ECO:0000256" key="2">
    <source>
        <dbReference type="SAM" id="Coils"/>
    </source>
</evidence>
<keyword evidence="4" id="KW-0732">Signal</keyword>
<dbReference type="PANTHER" id="PTHR30203:SF24">
    <property type="entry name" value="BLR4935 PROTEIN"/>
    <property type="match status" value="1"/>
</dbReference>
<keyword evidence="6" id="KW-1185">Reference proteome</keyword>
<evidence type="ECO:0000256" key="1">
    <source>
        <dbReference type="ARBA" id="ARBA00007613"/>
    </source>
</evidence>
<feature type="region of interest" description="Disordered" evidence="3">
    <location>
        <begin position="60"/>
        <end position="82"/>
    </location>
</feature>
<feature type="chain" id="PRO_5037953260" evidence="4">
    <location>
        <begin position="22"/>
        <end position="410"/>
    </location>
</feature>
<reference evidence="5" key="1">
    <citation type="submission" date="2021-04" db="EMBL/GenBank/DDBJ databases">
        <title>Luteolibacter sp. 32A isolated from the skin of an Anderson's salamander (Ambystoma andersonii).</title>
        <authorList>
            <person name="Spergser J."/>
            <person name="Busse H.-J."/>
        </authorList>
    </citation>
    <scope>NUCLEOTIDE SEQUENCE</scope>
    <source>
        <strain evidence="5">32A</strain>
    </source>
</reference>
<dbReference type="Gene3D" id="1.20.1600.10">
    <property type="entry name" value="Outer membrane efflux proteins (OEP)"/>
    <property type="match status" value="1"/>
</dbReference>
<dbReference type="Proteomes" id="UP000676169">
    <property type="component" value="Chromosome"/>
</dbReference>
<feature type="compositionally biased region" description="Basic and acidic residues" evidence="3">
    <location>
        <begin position="63"/>
        <end position="79"/>
    </location>
</feature>
<evidence type="ECO:0000313" key="5">
    <source>
        <dbReference type="EMBL" id="QUE52187.1"/>
    </source>
</evidence>
<evidence type="ECO:0000313" key="6">
    <source>
        <dbReference type="Proteomes" id="UP000676169"/>
    </source>
</evidence>
<accession>A0A975J1C6</accession>
<dbReference type="PANTHER" id="PTHR30203">
    <property type="entry name" value="OUTER MEMBRANE CATION EFFLUX PROTEIN"/>
    <property type="match status" value="1"/>
</dbReference>
<name>A0A975J1C6_9BACT</name>